<dbReference type="InterPro" id="IPR002495">
    <property type="entry name" value="Glyco_trans_8"/>
</dbReference>
<accession>A0A0F6MMH7</accession>
<dbReference type="Proteomes" id="UP000011701">
    <property type="component" value="Chromosome"/>
</dbReference>
<comment type="caution">
    <text evidence="1">The sequence shown here is derived from an EMBL/GenBank/DDBJ whole genome shotgun (WGS) entry which is preliminary data.</text>
</comment>
<dbReference type="SUPFAM" id="SSF53448">
    <property type="entry name" value="Nucleotide-diphospho-sugar transferases"/>
    <property type="match status" value="1"/>
</dbReference>
<dbReference type="AlphaFoldDB" id="A0A0F6MMH7"/>
<evidence type="ECO:0000313" key="1">
    <source>
        <dbReference type="EMBL" id="EMB19802.1"/>
    </source>
</evidence>
<gene>
    <name evidence="1" type="ORF">HMPREF9723_02499</name>
</gene>
<dbReference type="GO" id="GO:0016757">
    <property type="term" value="F:glycosyltransferase activity"/>
    <property type="evidence" value="ECO:0007669"/>
    <property type="project" value="InterPro"/>
</dbReference>
<dbReference type="HOGENOM" id="CLU_075270_0_0_12"/>
<protein>
    <recommendedName>
        <fullName evidence="2">Glycosyl transferase family 8 C-terminal domain-containing protein</fullName>
    </recommendedName>
</protein>
<dbReference type="Gene3D" id="3.90.550.10">
    <property type="entry name" value="Spore Coat Polysaccharide Biosynthesis Protein SpsA, Chain A"/>
    <property type="match status" value="1"/>
</dbReference>
<name>A0A0F6MMH7_TREDN</name>
<evidence type="ECO:0008006" key="2">
    <source>
        <dbReference type="Google" id="ProtNLM"/>
    </source>
</evidence>
<dbReference type="InterPro" id="IPR029044">
    <property type="entry name" value="Nucleotide-diphossugar_trans"/>
</dbReference>
<dbReference type="PATRIC" id="fig|999434.4.peg.2603"/>
<proteinExistence type="predicted"/>
<dbReference type="EMBL" id="AGDY01000010">
    <property type="protein sequence ID" value="EMB19802.1"/>
    <property type="molecule type" value="Genomic_DNA"/>
</dbReference>
<dbReference type="Pfam" id="PF01501">
    <property type="entry name" value="Glyco_transf_8"/>
    <property type="match status" value="1"/>
</dbReference>
<organism evidence="1">
    <name type="scientific">Treponema denticola OTK</name>
    <dbReference type="NCBI Taxonomy" id="999434"/>
    <lineage>
        <taxon>Bacteria</taxon>
        <taxon>Pseudomonadati</taxon>
        <taxon>Spirochaetota</taxon>
        <taxon>Spirochaetia</taxon>
        <taxon>Spirochaetales</taxon>
        <taxon>Treponemataceae</taxon>
        <taxon>Treponema</taxon>
    </lineage>
</organism>
<sequence length="291" mass="34226">MKKKTAIVTGGTSNDVPAMACLVMNIKDTNPNLADEIVILHDGISEKDQKLINSIFPTRFIFYESPFEKISGFQDVVTKYFSLMVFCRYECFRLLEDYETVIWTDYDVVILQDLSELKKNTDSGMIFSYTLEPLSSQFYPTISQVINTEFDLTKKGICIPIFVLNHKIKDYLIYYQWLIENTPIYAEHLLLPEVAVVNLLLQKFNLNFDAYITNKYYAHPVTDKDMQDIKILHAYGLPKFWDGMYNKTWEKNYKKWIKMGGSPYEHRTLKSKIKRTFLYRGLRKVLRPFVK</sequence>
<dbReference type="RefSeq" id="WP_002693691.1">
    <property type="nucleotide sequence ID" value="NZ_CM001797.1"/>
</dbReference>
<reference evidence="1" key="1">
    <citation type="submission" date="2012-01" db="EMBL/GenBank/DDBJ databases">
        <title>The Genome Sequence of Treponema denticola OTK.</title>
        <authorList>
            <consortium name="The Broad Institute Genome Sequencing Platform"/>
            <person name="Earl A."/>
            <person name="Ward D."/>
            <person name="Feldgarden M."/>
            <person name="Gevers D."/>
            <person name="Blanton J.M."/>
            <person name="Fenno C.J."/>
            <person name="Baranova O.V."/>
            <person name="Mathney J."/>
            <person name="Dewhirst F.E."/>
            <person name="Izard J."/>
            <person name="Young S.K."/>
            <person name="Zeng Q."/>
            <person name="Gargeya S."/>
            <person name="Fitzgerald M."/>
            <person name="Haas B."/>
            <person name="Abouelleil A."/>
            <person name="Alvarado L."/>
            <person name="Arachchi H.M."/>
            <person name="Berlin A."/>
            <person name="Chapman S.B."/>
            <person name="Gearin G."/>
            <person name="Goldberg J."/>
            <person name="Griggs A."/>
            <person name="Gujja S."/>
            <person name="Hansen M."/>
            <person name="Heiman D."/>
            <person name="Howarth C."/>
            <person name="Larimer J."/>
            <person name="Lui A."/>
            <person name="MacDonald P.J.P."/>
            <person name="McCowen C."/>
            <person name="Montmayeur A."/>
            <person name="Murphy C."/>
            <person name="Neiman D."/>
            <person name="Pearson M."/>
            <person name="Priest M."/>
            <person name="Roberts A."/>
            <person name="Saif S."/>
            <person name="Shea T."/>
            <person name="Sisk P."/>
            <person name="Stolte C."/>
            <person name="Sykes S."/>
            <person name="Wortman J."/>
            <person name="Nusbaum C."/>
            <person name="Birren B."/>
        </authorList>
    </citation>
    <scope>NUCLEOTIDE SEQUENCE [LARGE SCALE GENOMIC DNA]</scope>
    <source>
        <strain evidence="1">OTK</strain>
    </source>
</reference>